<evidence type="ECO:0000313" key="2">
    <source>
        <dbReference type="EMBL" id="MBZ0159131.1"/>
    </source>
</evidence>
<comment type="caution">
    <text evidence="2">The sequence shown here is derived from an EMBL/GenBank/DDBJ whole genome shotgun (WGS) entry which is preliminary data.</text>
</comment>
<protein>
    <submittedName>
        <fullName evidence="2">DUF853 domain-containing protein</fullName>
    </submittedName>
</protein>
<evidence type="ECO:0000313" key="3">
    <source>
        <dbReference type="Proteomes" id="UP001197609"/>
    </source>
</evidence>
<dbReference type="PANTHER" id="PTHR30121:SF6">
    <property type="entry name" value="SLR6007 PROTEIN"/>
    <property type="match status" value="1"/>
</dbReference>
<reference evidence="2 3" key="1">
    <citation type="journal article" date="2021" name="bioRxiv">
        <title>Unraveling nitrogen, sulfur and carbon metabolic pathways and microbial community transcriptional responses to substrate deprivation and toxicity stresses in a bioreactor mimicking anoxic brackish coastal sediment conditions.</title>
        <authorList>
            <person name="Martins P.D."/>
            <person name="Echeveste M.J."/>
            <person name="Arshad A."/>
            <person name="Kurth J."/>
            <person name="Ouboter H."/>
            <person name="Jetten M.S.M."/>
            <person name="Welte C.U."/>
        </authorList>
    </citation>
    <scope>NUCLEOTIDE SEQUENCE [LARGE SCALE GENOMIC DNA]</scope>
    <source>
        <strain evidence="2">MAG_38</strain>
    </source>
</reference>
<sequence>MGLGLLLLGSALLLLLGYAQIRLLKHKARLRRALDGPSLVLGAGTPHSKPHGPCNPEASSEHGIALGDEVETGEVVRWNPGVLANPHLLILGGSGAGKTQTIRAAMLELSRRDFGVVAIDFHGDLLIEKAESYPISMTSEYGVNPLVVDLDPAGGGPDPQRFLVLQSLKETFAPMGGNQLALLDRALGEVYKNTGIVQEDHESWRREPPTFRDLESALDRLAEAAGKDRRPEAVKTKLGPAFSYGIFSKPQVPIRERGTTRIDLSKLPPGLQYLAADTLCRQLLRRLQMRGSQGTHRLFLVVDETKLMMPARREAPHAILNRIASEGRKFGLGLIVAATSSAHLSRDIMMNCFAKLILKTDKIEIPPTARRFLAERDQLSSLLEPGVGLINFGDEEAYTVVRVRPYAARVGDG</sequence>
<evidence type="ECO:0000259" key="1">
    <source>
        <dbReference type="SMART" id="SM00382"/>
    </source>
</evidence>
<dbReference type="AlphaFoldDB" id="A0AAJ1AH72"/>
<dbReference type="Proteomes" id="UP001197609">
    <property type="component" value="Unassembled WGS sequence"/>
</dbReference>
<dbReference type="InterPro" id="IPR027417">
    <property type="entry name" value="P-loop_NTPase"/>
</dbReference>
<proteinExistence type="predicted"/>
<name>A0AAJ1AH72_9BACT</name>
<dbReference type="PANTHER" id="PTHR30121">
    <property type="entry name" value="UNCHARACTERIZED PROTEIN YJGR-RELATED"/>
    <property type="match status" value="1"/>
</dbReference>
<gene>
    <name evidence="2" type="ORF">K8G79_03140</name>
</gene>
<dbReference type="InterPro" id="IPR003593">
    <property type="entry name" value="AAA+_ATPase"/>
</dbReference>
<dbReference type="Gene3D" id="3.40.50.300">
    <property type="entry name" value="P-loop containing nucleotide triphosphate hydrolases"/>
    <property type="match status" value="2"/>
</dbReference>
<dbReference type="EMBL" id="JAIOIU010000033">
    <property type="protein sequence ID" value="MBZ0159131.1"/>
    <property type="molecule type" value="Genomic_DNA"/>
</dbReference>
<organism evidence="2 3">
    <name type="scientific">Candidatus Methylomirabilis tolerans</name>
    <dbReference type="NCBI Taxonomy" id="3123416"/>
    <lineage>
        <taxon>Bacteria</taxon>
        <taxon>Candidatus Methylomirabilota</taxon>
        <taxon>Candidatus Methylomirabilia</taxon>
        <taxon>Candidatus Methylomirabilales</taxon>
        <taxon>Candidatus Methylomirabilaceae</taxon>
        <taxon>Candidatus Methylomirabilis</taxon>
    </lineage>
</organism>
<feature type="domain" description="AAA+ ATPase" evidence="1">
    <location>
        <begin position="84"/>
        <end position="364"/>
    </location>
</feature>
<accession>A0AAJ1AH72</accession>
<dbReference type="InterPro" id="IPR051162">
    <property type="entry name" value="T4SS_component"/>
</dbReference>
<dbReference type="SMART" id="SM00382">
    <property type="entry name" value="AAA"/>
    <property type="match status" value="1"/>
</dbReference>
<dbReference type="SUPFAM" id="SSF52540">
    <property type="entry name" value="P-loop containing nucleoside triphosphate hydrolases"/>
    <property type="match status" value="1"/>
</dbReference>